<dbReference type="InterPro" id="IPR050816">
    <property type="entry name" value="Flavin-dep_Halogenase_NPB"/>
</dbReference>
<comment type="similarity">
    <text evidence="1">Belongs to the flavin-dependent halogenase family. Bacterial tryptophan halogenase subfamily.</text>
</comment>
<dbReference type="SUPFAM" id="SSF51905">
    <property type="entry name" value="FAD/NAD(P)-binding domain"/>
    <property type="match status" value="1"/>
</dbReference>
<organism evidence="3 4">
    <name type="scientific">Microlunatus ginsengisoli</name>
    <dbReference type="NCBI Taxonomy" id="363863"/>
    <lineage>
        <taxon>Bacteria</taxon>
        <taxon>Bacillati</taxon>
        <taxon>Actinomycetota</taxon>
        <taxon>Actinomycetes</taxon>
        <taxon>Propionibacteriales</taxon>
        <taxon>Propionibacteriaceae</taxon>
        <taxon>Microlunatus</taxon>
    </lineage>
</organism>
<protein>
    <submittedName>
        <fullName evidence="3">FAD-dependent oxidoreductase</fullName>
    </submittedName>
</protein>
<dbReference type="RefSeq" id="WP_344806242.1">
    <property type="nucleotide sequence ID" value="NZ_BAABAB010000022.1"/>
</dbReference>
<feature type="domain" description="FAD-binding" evidence="2">
    <location>
        <begin position="3"/>
        <end position="35"/>
    </location>
</feature>
<evidence type="ECO:0000259" key="2">
    <source>
        <dbReference type="Pfam" id="PF01494"/>
    </source>
</evidence>
<dbReference type="PRINTS" id="PR00420">
    <property type="entry name" value="RNGMNOXGNASE"/>
</dbReference>
<evidence type="ECO:0000256" key="1">
    <source>
        <dbReference type="ARBA" id="ARBA00038396"/>
    </source>
</evidence>
<dbReference type="PANTHER" id="PTHR43747">
    <property type="entry name" value="FAD-BINDING PROTEIN"/>
    <property type="match status" value="1"/>
</dbReference>
<dbReference type="EMBL" id="BAABAB010000022">
    <property type="protein sequence ID" value="GAA3626976.1"/>
    <property type="molecule type" value="Genomic_DNA"/>
</dbReference>
<evidence type="ECO:0000313" key="3">
    <source>
        <dbReference type="EMBL" id="GAA3626976.1"/>
    </source>
</evidence>
<dbReference type="InterPro" id="IPR002938">
    <property type="entry name" value="FAD-bd"/>
</dbReference>
<dbReference type="Proteomes" id="UP001501490">
    <property type="component" value="Unassembled WGS sequence"/>
</dbReference>
<accession>A0ABP7A8E7</accession>
<dbReference type="InterPro" id="IPR036188">
    <property type="entry name" value="FAD/NAD-bd_sf"/>
</dbReference>
<comment type="caution">
    <text evidence="3">The sequence shown here is derived from an EMBL/GenBank/DDBJ whole genome shotgun (WGS) entry which is preliminary data.</text>
</comment>
<name>A0ABP7A8E7_9ACTN</name>
<keyword evidence="4" id="KW-1185">Reference proteome</keyword>
<dbReference type="Gene3D" id="3.50.50.60">
    <property type="entry name" value="FAD/NAD(P)-binding domain"/>
    <property type="match status" value="1"/>
</dbReference>
<dbReference type="Pfam" id="PF01494">
    <property type="entry name" value="FAD_binding_3"/>
    <property type="match status" value="1"/>
</dbReference>
<evidence type="ECO:0000313" key="4">
    <source>
        <dbReference type="Proteomes" id="UP001501490"/>
    </source>
</evidence>
<dbReference type="PANTHER" id="PTHR43747:SF1">
    <property type="entry name" value="SLR1998 PROTEIN"/>
    <property type="match status" value="1"/>
</dbReference>
<reference evidence="4" key="1">
    <citation type="journal article" date="2019" name="Int. J. Syst. Evol. Microbiol.">
        <title>The Global Catalogue of Microorganisms (GCM) 10K type strain sequencing project: providing services to taxonomists for standard genome sequencing and annotation.</title>
        <authorList>
            <consortium name="The Broad Institute Genomics Platform"/>
            <consortium name="The Broad Institute Genome Sequencing Center for Infectious Disease"/>
            <person name="Wu L."/>
            <person name="Ma J."/>
        </authorList>
    </citation>
    <scope>NUCLEOTIDE SEQUENCE [LARGE SCALE GENOMIC DNA]</scope>
    <source>
        <strain evidence="4">JCM 16929</strain>
    </source>
</reference>
<proteinExistence type="inferred from homology"/>
<sequence length="437" mass="46989">MHIVIIGSGPVGMTAGLLLARAGHRITLVDRDAGPVAGDDWERVGVMQFRLPHGFRSQCRTLLRDRLPDVYEAIVDAGAVVVAPPGAPDDAAMLSVRRSVLERSIWESASREPGISRVVGHVDRVEVVDGRAVGIVVDARFLAADLMVDASGRAGRLSAPHRPIRRRVDCGMAYAARLYRLRPGAEPGPGAEFVFNAQHRGFLILVFPHDHGTFTVLFVRPSEDRELAMLRDAGAFEAACRAVPGLAEWTDPERSEPIDRVRAGAGLTNEYGRQPTVAALVAIGDAVCTTNPAGGRGTALGLQSAAALADLVAADVPIEKLGAELDRWGEAELLPWYLDHVEWDTTLLASWAGRPVDPDGPIGLEVLVAAARDRHPEWMATLNLFFGMAVKPAALAPLRDEVRAMVRAGWQPAEPDGPTRDELAALIRAQLEQPIPA</sequence>
<gene>
    <name evidence="3" type="ORF">GCM10022236_31600</name>
</gene>